<dbReference type="GO" id="GO:0016024">
    <property type="term" value="P:CDP-diacylglycerol biosynthetic process"/>
    <property type="evidence" value="ECO:0007669"/>
    <property type="project" value="UniProtKB-UniPathway"/>
</dbReference>
<keyword evidence="8" id="KW-1003">Cell membrane</keyword>
<feature type="transmembrane region" description="Helical" evidence="19">
    <location>
        <begin position="204"/>
        <end position="224"/>
    </location>
</feature>
<evidence type="ECO:0000256" key="8">
    <source>
        <dbReference type="ARBA" id="ARBA00022475"/>
    </source>
</evidence>
<comment type="catalytic activity">
    <reaction evidence="1 18">
        <text>a 1,2-diacyl-sn-glycero-3-phosphate + CTP + H(+) = a CDP-1,2-diacyl-sn-glycerol + diphosphate</text>
        <dbReference type="Rhea" id="RHEA:16229"/>
        <dbReference type="ChEBI" id="CHEBI:15378"/>
        <dbReference type="ChEBI" id="CHEBI:33019"/>
        <dbReference type="ChEBI" id="CHEBI:37563"/>
        <dbReference type="ChEBI" id="CHEBI:58332"/>
        <dbReference type="ChEBI" id="CHEBI:58608"/>
        <dbReference type="EC" id="2.7.7.41"/>
    </reaction>
</comment>
<evidence type="ECO:0000256" key="19">
    <source>
        <dbReference type="SAM" id="Phobius"/>
    </source>
</evidence>
<dbReference type="Pfam" id="PF01148">
    <property type="entry name" value="CTP_transf_1"/>
    <property type="match status" value="1"/>
</dbReference>
<evidence type="ECO:0000256" key="16">
    <source>
        <dbReference type="ARBA" id="ARBA00023209"/>
    </source>
</evidence>
<keyword evidence="21" id="KW-1185">Reference proteome</keyword>
<dbReference type="GO" id="GO:0005886">
    <property type="term" value="C:plasma membrane"/>
    <property type="evidence" value="ECO:0007669"/>
    <property type="project" value="UniProtKB-SubCell"/>
</dbReference>
<dbReference type="InterPro" id="IPR000374">
    <property type="entry name" value="PC_trans"/>
</dbReference>
<evidence type="ECO:0000256" key="6">
    <source>
        <dbReference type="ARBA" id="ARBA00012487"/>
    </source>
</evidence>
<keyword evidence="15 19" id="KW-0472">Membrane</keyword>
<keyword evidence="17" id="KW-1208">Phospholipid metabolism</keyword>
<dbReference type="STRING" id="44575.SAMN05216419_101734"/>
<dbReference type="EC" id="2.7.7.41" evidence="6 18"/>
<gene>
    <name evidence="20" type="ORF">SAMN02743940_0183</name>
</gene>
<dbReference type="EMBL" id="FSRO01000001">
    <property type="protein sequence ID" value="SIN92644.1"/>
    <property type="molecule type" value="Genomic_DNA"/>
</dbReference>
<dbReference type="GO" id="GO:0004605">
    <property type="term" value="F:phosphatidate cytidylyltransferase activity"/>
    <property type="evidence" value="ECO:0007669"/>
    <property type="project" value="UniProtKB-EC"/>
</dbReference>
<feature type="transmembrane region" description="Helical" evidence="19">
    <location>
        <begin position="51"/>
        <end position="73"/>
    </location>
</feature>
<evidence type="ECO:0000256" key="12">
    <source>
        <dbReference type="ARBA" id="ARBA00022695"/>
    </source>
</evidence>
<feature type="transmembrane region" description="Helical" evidence="19">
    <location>
        <begin position="6"/>
        <end position="39"/>
    </location>
</feature>
<dbReference type="UniPathway" id="UPA00557">
    <property type="reaction ID" value="UER00614"/>
</dbReference>
<comment type="pathway">
    <text evidence="4">Lipid metabolism.</text>
</comment>
<evidence type="ECO:0000256" key="4">
    <source>
        <dbReference type="ARBA" id="ARBA00005189"/>
    </source>
</evidence>
<proteinExistence type="inferred from homology"/>
<evidence type="ECO:0000256" key="1">
    <source>
        <dbReference type="ARBA" id="ARBA00001698"/>
    </source>
</evidence>
<feature type="transmembrane region" description="Helical" evidence="19">
    <location>
        <begin position="85"/>
        <end position="104"/>
    </location>
</feature>
<evidence type="ECO:0000256" key="18">
    <source>
        <dbReference type="RuleBase" id="RU003938"/>
    </source>
</evidence>
<sequence>MLKVRILTVIIILPLFLAAIFYLPAIFWAALLLVLVVVGSQEWSRLAKLSVRNTILFMVLTTLLGGELLFLLSEAVRVNPYTSEFIWLYALSSVFWVTVAPIFLKLSNPVKNPIILMSMGWLLLLPTCLAMYQLREINPMLLLGFMGTIWISDSAAYFAGRAFGKHKLARMISPGKTWEGVAGALMAVLVYALVWDYLMEESLIIMLLPLLLLLVALGIIGDLFESRMKRFADVKDSGHFFPGHGGVLDRIDALTSTLPVAILAFLVFYSRQL</sequence>
<keyword evidence="14" id="KW-0443">Lipid metabolism</keyword>
<keyword evidence="9" id="KW-0444">Lipid biosynthesis</keyword>
<evidence type="ECO:0000256" key="14">
    <source>
        <dbReference type="ARBA" id="ARBA00023098"/>
    </source>
</evidence>
<dbReference type="eggNOG" id="COG0575">
    <property type="taxonomic scope" value="Bacteria"/>
</dbReference>
<feature type="transmembrane region" description="Helical" evidence="19">
    <location>
        <begin position="140"/>
        <end position="159"/>
    </location>
</feature>
<dbReference type="RefSeq" id="WP_028461527.1">
    <property type="nucleotide sequence ID" value="NZ_FSRO01000001.1"/>
</dbReference>
<evidence type="ECO:0000256" key="5">
    <source>
        <dbReference type="ARBA" id="ARBA00010185"/>
    </source>
</evidence>
<dbReference type="PANTHER" id="PTHR46382:SF1">
    <property type="entry name" value="PHOSPHATIDATE CYTIDYLYLTRANSFERASE"/>
    <property type="match status" value="1"/>
</dbReference>
<evidence type="ECO:0000256" key="11">
    <source>
        <dbReference type="ARBA" id="ARBA00022692"/>
    </source>
</evidence>
<keyword evidence="16" id="KW-0594">Phospholipid biosynthesis</keyword>
<evidence type="ECO:0000313" key="21">
    <source>
        <dbReference type="Proteomes" id="UP000185062"/>
    </source>
</evidence>
<protein>
    <recommendedName>
        <fullName evidence="7 18">Phosphatidate cytidylyltransferase</fullName>
        <ecNumber evidence="6 18">2.7.7.41</ecNumber>
    </recommendedName>
</protein>
<evidence type="ECO:0000256" key="10">
    <source>
        <dbReference type="ARBA" id="ARBA00022679"/>
    </source>
</evidence>
<comment type="similarity">
    <text evidence="5 18">Belongs to the CDS family.</text>
</comment>
<evidence type="ECO:0000256" key="17">
    <source>
        <dbReference type="ARBA" id="ARBA00023264"/>
    </source>
</evidence>
<keyword evidence="13 19" id="KW-1133">Transmembrane helix</keyword>
<accession>A0A1N6FBQ2</accession>
<reference evidence="20 21" key="1">
    <citation type="submission" date="2016-12" db="EMBL/GenBank/DDBJ databases">
        <authorList>
            <person name="Song W.-J."/>
            <person name="Kurnit D.M."/>
        </authorList>
    </citation>
    <scope>NUCLEOTIDE SEQUENCE [LARGE SCALE GENOMIC DNA]</scope>
    <source>
        <strain evidence="20 21">ATCC 49181</strain>
    </source>
</reference>
<evidence type="ECO:0000256" key="3">
    <source>
        <dbReference type="ARBA" id="ARBA00005119"/>
    </source>
</evidence>
<feature type="transmembrane region" description="Helical" evidence="19">
    <location>
        <begin position="180"/>
        <end position="198"/>
    </location>
</feature>
<keyword evidence="10 18" id="KW-0808">Transferase</keyword>
<keyword evidence="12 18" id="KW-0548">Nucleotidyltransferase</keyword>
<evidence type="ECO:0000313" key="20">
    <source>
        <dbReference type="EMBL" id="SIN92644.1"/>
    </source>
</evidence>
<dbReference type="PANTHER" id="PTHR46382">
    <property type="entry name" value="PHOSPHATIDATE CYTIDYLYLTRANSFERASE"/>
    <property type="match status" value="1"/>
</dbReference>
<name>A0A1N6FBQ2_9PROT</name>
<dbReference type="AlphaFoldDB" id="A0A1N6FBQ2"/>
<organism evidence="20 21">
    <name type="scientific">Nitrosomonas cryotolerans ATCC 49181</name>
    <dbReference type="NCBI Taxonomy" id="1131553"/>
    <lineage>
        <taxon>Bacteria</taxon>
        <taxon>Pseudomonadati</taxon>
        <taxon>Pseudomonadota</taxon>
        <taxon>Betaproteobacteria</taxon>
        <taxon>Nitrosomonadales</taxon>
        <taxon>Nitrosomonadaceae</taxon>
        <taxon>Nitrosomonas</taxon>
    </lineage>
</organism>
<keyword evidence="11 18" id="KW-0812">Transmembrane</keyword>
<evidence type="ECO:0000256" key="7">
    <source>
        <dbReference type="ARBA" id="ARBA00019373"/>
    </source>
</evidence>
<feature type="transmembrane region" description="Helical" evidence="19">
    <location>
        <begin position="251"/>
        <end position="270"/>
    </location>
</feature>
<comment type="subcellular location">
    <subcellularLocation>
        <location evidence="2">Cell membrane</location>
        <topology evidence="2">Multi-pass membrane protein</topology>
    </subcellularLocation>
</comment>
<dbReference type="Proteomes" id="UP000185062">
    <property type="component" value="Unassembled WGS sequence"/>
</dbReference>
<evidence type="ECO:0000256" key="13">
    <source>
        <dbReference type="ARBA" id="ARBA00022989"/>
    </source>
</evidence>
<comment type="pathway">
    <text evidence="3 18">Phospholipid metabolism; CDP-diacylglycerol biosynthesis; CDP-diacylglycerol from sn-glycerol 3-phosphate: step 3/3.</text>
</comment>
<dbReference type="PROSITE" id="PS01315">
    <property type="entry name" value="CDS"/>
    <property type="match status" value="1"/>
</dbReference>
<evidence type="ECO:0000256" key="9">
    <source>
        <dbReference type="ARBA" id="ARBA00022516"/>
    </source>
</evidence>
<evidence type="ECO:0000256" key="2">
    <source>
        <dbReference type="ARBA" id="ARBA00004651"/>
    </source>
</evidence>
<feature type="transmembrane region" description="Helical" evidence="19">
    <location>
        <begin position="116"/>
        <end position="134"/>
    </location>
</feature>
<evidence type="ECO:0000256" key="15">
    <source>
        <dbReference type="ARBA" id="ARBA00023136"/>
    </source>
</evidence>